<reference evidence="1 2" key="1">
    <citation type="journal article" date="2018" name="Sci. Rep.">
        <title>Characterisation of pathogen-specific regions and novel effector candidates in Fusarium oxysporum f. sp. cepae.</title>
        <authorList>
            <person name="Armitage A.D."/>
            <person name="Taylor A."/>
            <person name="Sobczyk M.K."/>
            <person name="Baxter L."/>
            <person name="Greenfield B.P."/>
            <person name="Bates H.J."/>
            <person name="Wilson F."/>
            <person name="Jackson A.C."/>
            <person name="Ott S."/>
            <person name="Harrison R.J."/>
            <person name="Clarkson J.P."/>
        </authorList>
    </citation>
    <scope>NUCLEOTIDE SEQUENCE [LARGE SCALE GENOMIC DNA]</scope>
    <source>
        <strain evidence="1 2">Fp_A8</strain>
    </source>
</reference>
<sequence>MTIYVNKEEGGALNVVTGHMQLQATLSVNGKASVQNMHTGEQLEVHEVGGQLLALSEDAAAAVESAAAAAISTAAKR</sequence>
<comment type="caution">
    <text evidence="1">The sequence shown here is derived from an EMBL/GenBank/DDBJ whole genome shotgun (WGS) entry which is preliminary data.</text>
</comment>
<organism evidence="1 2">
    <name type="scientific">Gibberella intermedia</name>
    <name type="common">Bulb rot disease fungus</name>
    <name type="synonym">Fusarium proliferatum</name>
    <dbReference type="NCBI Taxonomy" id="948311"/>
    <lineage>
        <taxon>Eukaryota</taxon>
        <taxon>Fungi</taxon>
        <taxon>Dikarya</taxon>
        <taxon>Ascomycota</taxon>
        <taxon>Pezizomycotina</taxon>
        <taxon>Sordariomycetes</taxon>
        <taxon>Hypocreomycetidae</taxon>
        <taxon>Hypocreales</taxon>
        <taxon>Nectriaceae</taxon>
        <taxon>Fusarium</taxon>
        <taxon>Fusarium fujikuroi species complex</taxon>
    </lineage>
</organism>
<dbReference type="EMBL" id="MRDB01000105">
    <property type="protein sequence ID" value="RKL24026.1"/>
    <property type="molecule type" value="Genomic_DNA"/>
</dbReference>
<accession>A0A420S3Y5</accession>
<evidence type="ECO:0000313" key="2">
    <source>
        <dbReference type="Proteomes" id="UP000283569"/>
    </source>
</evidence>
<protein>
    <submittedName>
        <fullName evidence="1">Uncharacterized protein</fullName>
    </submittedName>
</protein>
<proteinExistence type="predicted"/>
<gene>
    <name evidence="1" type="ORF">BFJ72_g14400</name>
</gene>
<name>A0A420S3Y5_GIBIN</name>
<dbReference type="AlphaFoldDB" id="A0A420S3Y5"/>
<evidence type="ECO:0000313" key="1">
    <source>
        <dbReference type="EMBL" id="RKL24026.1"/>
    </source>
</evidence>
<dbReference type="Proteomes" id="UP000283569">
    <property type="component" value="Unassembled WGS sequence"/>
</dbReference>